<dbReference type="Gene3D" id="3.90.380.10">
    <property type="entry name" value="Naphthalene 1,2-dioxygenase Alpha Subunit, Chain A, domain 1"/>
    <property type="match status" value="1"/>
</dbReference>
<evidence type="ECO:0000256" key="4">
    <source>
        <dbReference type="ARBA" id="ARBA00023002"/>
    </source>
</evidence>
<evidence type="ECO:0000256" key="5">
    <source>
        <dbReference type="ARBA" id="ARBA00023004"/>
    </source>
</evidence>
<dbReference type="AlphaFoldDB" id="A0A934T102"/>
<reference evidence="8" key="1">
    <citation type="submission" date="2021-01" db="EMBL/GenBank/DDBJ databases">
        <title>Genome sequence of strain Noviherbaspirillum sp. DKR-6.</title>
        <authorList>
            <person name="Chaudhary D.K."/>
        </authorList>
    </citation>
    <scope>NUCLEOTIDE SEQUENCE</scope>
    <source>
        <strain evidence="8">DKR-6</strain>
    </source>
</reference>
<evidence type="ECO:0000313" key="8">
    <source>
        <dbReference type="EMBL" id="MBK4739055.1"/>
    </source>
</evidence>
<protein>
    <submittedName>
        <fullName evidence="8">Aromatic ring-hydroxylating dioxygenase subunit alpha</fullName>
    </submittedName>
</protein>
<keyword evidence="2" id="KW-0001">2Fe-2S</keyword>
<keyword evidence="9" id="KW-1185">Reference proteome</keyword>
<dbReference type="GO" id="GO:0051537">
    <property type="term" value="F:2 iron, 2 sulfur cluster binding"/>
    <property type="evidence" value="ECO:0007669"/>
    <property type="project" value="UniProtKB-KW"/>
</dbReference>
<accession>A0A934T102</accession>
<proteinExistence type="inferred from homology"/>
<organism evidence="8 9">
    <name type="scientific">Noviherbaspirillum pedocola</name>
    <dbReference type="NCBI Taxonomy" id="2801341"/>
    <lineage>
        <taxon>Bacteria</taxon>
        <taxon>Pseudomonadati</taxon>
        <taxon>Pseudomonadota</taxon>
        <taxon>Betaproteobacteria</taxon>
        <taxon>Burkholderiales</taxon>
        <taxon>Oxalobacteraceae</taxon>
        <taxon>Noviherbaspirillum</taxon>
    </lineage>
</organism>
<dbReference type="PRINTS" id="PR00090">
    <property type="entry name" value="RNGDIOXGNASE"/>
</dbReference>
<name>A0A934T102_9BURK</name>
<dbReference type="PANTHER" id="PTHR43756">
    <property type="entry name" value="CHOLINE MONOOXYGENASE, CHLOROPLASTIC"/>
    <property type="match status" value="1"/>
</dbReference>
<dbReference type="EMBL" id="JAEPBG010000036">
    <property type="protein sequence ID" value="MBK4739055.1"/>
    <property type="molecule type" value="Genomic_DNA"/>
</dbReference>
<gene>
    <name evidence="8" type="ORF">JJB74_31010</name>
</gene>
<comment type="similarity">
    <text evidence="1">Belongs to the bacterial ring-hydroxylating dioxygenase alpha subunit family.</text>
</comment>
<dbReference type="CDD" id="cd03469">
    <property type="entry name" value="Rieske_RO_Alpha_N"/>
    <property type="match status" value="1"/>
</dbReference>
<dbReference type="GO" id="GO:0005506">
    <property type="term" value="F:iron ion binding"/>
    <property type="evidence" value="ECO:0007669"/>
    <property type="project" value="InterPro"/>
</dbReference>
<evidence type="ECO:0000256" key="1">
    <source>
        <dbReference type="ARBA" id="ARBA00008751"/>
    </source>
</evidence>
<evidence type="ECO:0000256" key="3">
    <source>
        <dbReference type="ARBA" id="ARBA00022723"/>
    </source>
</evidence>
<evidence type="ECO:0000256" key="2">
    <source>
        <dbReference type="ARBA" id="ARBA00022714"/>
    </source>
</evidence>
<dbReference type="InterPro" id="IPR001663">
    <property type="entry name" value="Rng_hydr_dOase-A"/>
</dbReference>
<dbReference type="Pfam" id="PF00848">
    <property type="entry name" value="Ring_hydroxyl_A"/>
    <property type="match status" value="1"/>
</dbReference>
<dbReference type="Proteomes" id="UP000622890">
    <property type="component" value="Unassembled WGS sequence"/>
</dbReference>
<dbReference type="SUPFAM" id="SSF50022">
    <property type="entry name" value="ISP domain"/>
    <property type="match status" value="1"/>
</dbReference>
<dbReference type="Pfam" id="PF00355">
    <property type="entry name" value="Rieske"/>
    <property type="match status" value="1"/>
</dbReference>
<keyword evidence="5" id="KW-0408">Iron</keyword>
<dbReference type="PANTHER" id="PTHR43756:SF1">
    <property type="entry name" value="3-PHENYLPROPIONATE_CINNAMIC ACID DIOXYGENASE SUBUNIT ALPHA"/>
    <property type="match status" value="1"/>
</dbReference>
<sequence length="445" mass="50113">MAHQQTVKIYPAKSEIDLEQLIQEDRVHGSLYTNDELFEQEMRQIFYGGWVFVGHDSEIPSAGDYQRRTIGREEVIMVRQKNGSIAVLSNRCAHRGNLMCINKSGKAKYLTCTYHGWVYGLDGKLLDVPYPGGFPKTKDGIGLKALRTAEYRGFVFATFSSTVGSLDEHLGKAKVLIDRACDMSPVGKIKLNAGWVKQRFGANWKMLPENDTDGYHVNYVHSSFARVIDSHYNDAAIATEESLVSQTKDWGDGHTELYFSPSYKKHMQWLGVKENRYPDYSRLMRERFGAEKADHILREGPPHAAIFPNLFLGEMNIVIFEPVSAHECIQWHTPMLLEGVPDEVNQRILRQSEAALGPSAFLLADDSIISERQQLAMRDRADWLDVSRGLNRDYIDENGVITGHVTDECTNRGFWRHYKKVMMAPAPEAEAAANAGCESAGACAT</sequence>
<dbReference type="CDD" id="cd08879">
    <property type="entry name" value="RHO_alpha_C_AntDO-like"/>
    <property type="match status" value="1"/>
</dbReference>
<dbReference type="Gene3D" id="2.102.10.10">
    <property type="entry name" value="Rieske [2Fe-2S] iron-sulphur domain"/>
    <property type="match status" value="1"/>
</dbReference>
<comment type="caution">
    <text evidence="8">The sequence shown here is derived from an EMBL/GenBank/DDBJ whole genome shotgun (WGS) entry which is preliminary data.</text>
</comment>
<feature type="domain" description="Rieske" evidence="7">
    <location>
        <begin position="50"/>
        <end position="157"/>
    </location>
</feature>
<evidence type="ECO:0000256" key="6">
    <source>
        <dbReference type="ARBA" id="ARBA00023014"/>
    </source>
</evidence>
<dbReference type="RefSeq" id="WP_200598425.1">
    <property type="nucleotide sequence ID" value="NZ_JAEPBG010000036.1"/>
</dbReference>
<dbReference type="InterPro" id="IPR036922">
    <property type="entry name" value="Rieske_2Fe-2S_sf"/>
</dbReference>
<evidence type="ECO:0000313" key="9">
    <source>
        <dbReference type="Proteomes" id="UP000622890"/>
    </source>
</evidence>
<dbReference type="InterPro" id="IPR015879">
    <property type="entry name" value="Ring_hydroxy_dOase_asu_C_dom"/>
</dbReference>
<dbReference type="PROSITE" id="PS51296">
    <property type="entry name" value="RIESKE"/>
    <property type="match status" value="1"/>
</dbReference>
<dbReference type="InterPro" id="IPR017941">
    <property type="entry name" value="Rieske_2Fe-2S"/>
</dbReference>
<dbReference type="SUPFAM" id="SSF55961">
    <property type="entry name" value="Bet v1-like"/>
    <property type="match status" value="1"/>
</dbReference>
<keyword evidence="8" id="KW-0223">Dioxygenase</keyword>
<keyword evidence="4" id="KW-0560">Oxidoreductase</keyword>
<dbReference type="GO" id="GO:0051213">
    <property type="term" value="F:dioxygenase activity"/>
    <property type="evidence" value="ECO:0007669"/>
    <property type="project" value="UniProtKB-KW"/>
</dbReference>
<keyword evidence="3" id="KW-0479">Metal-binding</keyword>
<keyword evidence="6" id="KW-0411">Iron-sulfur</keyword>
<evidence type="ECO:0000259" key="7">
    <source>
        <dbReference type="PROSITE" id="PS51296"/>
    </source>
</evidence>